<protein>
    <recommendedName>
        <fullName evidence="4">YDG domain-containing protein</fullName>
    </recommendedName>
</protein>
<evidence type="ECO:0000256" key="1">
    <source>
        <dbReference type="SAM" id="MobiDB-lite"/>
    </source>
</evidence>
<evidence type="ECO:0000313" key="3">
    <source>
        <dbReference type="Proteomes" id="UP001172684"/>
    </source>
</evidence>
<accession>A0ABQ9NZR2</accession>
<sequence>MSYSRTLTITTDPINLTAESLKQQASRIRDILDPLIAREGADILHPDEVLSLHELFISLGSYPITVATLKYSRIHHAVMEVCGKATRWPRRLVDECDKIVYVWTQAFGPLKSLGPYLFEPGGRLWGALLKRWKTHPEGAVNDSRALRSGNLGFEPGRWWLNGLFAFHDGIIDVKSADGGICADKNGAYAIVLKGSDEVDGISPYTFTYRCKSDDPGRFRLTSAHSNSRNPVRVLRSHTLSSLWAPRTGIRYDGQYKVVGWTIRPPKPTEDVSSSVIWEVTLEREPGQALMEDVLRHPLADEVDDYMEYKRIRGLDRDELKSFVQSQFPRNSLAAKPSPRRTPSKLVPSGRAATFVMPEWDPKPALLSPTTEFPRVFTRRVTAREDSPIISAGSGPLTHSTSIIRSTLQESKKTTPDDEAPPYSKRSERVFNPHLPAEPVDGSFDGQVDSLSWSVDSSVLQESFARISKIVEEQRQAAEHKEPKPQTFHWDMRRHKALAHRSKIESYAKEAVAVRVPGDGVSLSDAPGTVEAYLELVRKRTQKKFGASPRGFGNHEQGQQGSPTSAGVLKRLRELL</sequence>
<reference evidence="2" key="1">
    <citation type="submission" date="2022-10" db="EMBL/GenBank/DDBJ databases">
        <title>Culturing micro-colonial fungi from biological soil crusts in the Mojave desert and describing Neophaeococcomyces mojavensis, and introducing the new genera and species Taxawa tesnikishii.</title>
        <authorList>
            <person name="Kurbessoian T."/>
            <person name="Stajich J.E."/>
        </authorList>
    </citation>
    <scope>NUCLEOTIDE SEQUENCE</scope>
    <source>
        <strain evidence="2">TK_1</strain>
    </source>
</reference>
<proteinExistence type="predicted"/>
<dbReference type="EMBL" id="JAPDRL010000014">
    <property type="protein sequence ID" value="KAJ9667211.1"/>
    <property type="molecule type" value="Genomic_DNA"/>
</dbReference>
<dbReference type="InterPro" id="IPR036987">
    <property type="entry name" value="SRA-YDG_sf"/>
</dbReference>
<comment type="caution">
    <text evidence="2">The sequence shown here is derived from an EMBL/GenBank/DDBJ whole genome shotgun (WGS) entry which is preliminary data.</text>
</comment>
<gene>
    <name evidence="2" type="ORF">H2201_002732</name>
</gene>
<dbReference type="Gene3D" id="2.30.280.10">
    <property type="entry name" value="SRA-YDG"/>
    <property type="match status" value="1"/>
</dbReference>
<dbReference type="InterPro" id="IPR015947">
    <property type="entry name" value="PUA-like_sf"/>
</dbReference>
<feature type="region of interest" description="Disordered" evidence="1">
    <location>
        <begin position="543"/>
        <end position="567"/>
    </location>
</feature>
<dbReference type="SUPFAM" id="SSF88697">
    <property type="entry name" value="PUA domain-like"/>
    <property type="match status" value="1"/>
</dbReference>
<feature type="compositionally biased region" description="Polar residues" evidence="1">
    <location>
        <begin position="555"/>
        <end position="564"/>
    </location>
</feature>
<organism evidence="2 3">
    <name type="scientific">Coniosporium apollinis</name>
    <dbReference type="NCBI Taxonomy" id="61459"/>
    <lineage>
        <taxon>Eukaryota</taxon>
        <taxon>Fungi</taxon>
        <taxon>Dikarya</taxon>
        <taxon>Ascomycota</taxon>
        <taxon>Pezizomycotina</taxon>
        <taxon>Dothideomycetes</taxon>
        <taxon>Dothideomycetes incertae sedis</taxon>
        <taxon>Coniosporium</taxon>
    </lineage>
</organism>
<name>A0ABQ9NZR2_9PEZI</name>
<evidence type="ECO:0008006" key="4">
    <source>
        <dbReference type="Google" id="ProtNLM"/>
    </source>
</evidence>
<feature type="region of interest" description="Disordered" evidence="1">
    <location>
        <begin position="405"/>
        <end position="442"/>
    </location>
</feature>
<dbReference type="Proteomes" id="UP001172684">
    <property type="component" value="Unassembled WGS sequence"/>
</dbReference>
<keyword evidence="3" id="KW-1185">Reference proteome</keyword>
<evidence type="ECO:0000313" key="2">
    <source>
        <dbReference type="EMBL" id="KAJ9667211.1"/>
    </source>
</evidence>